<feature type="transmembrane region" description="Helical" evidence="3">
    <location>
        <begin position="297"/>
        <end position="318"/>
    </location>
</feature>
<feature type="transmembrane region" description="Helical" evidence="3">
    <location>
        <begin position="136"/>
        <end position="157"/>
    </location>
</feature>
<evidence type="ECO:0000256" key="1">
    <source>
        <dbReference type="ARBA" id="ARBA00004141"/>
    </source>
</evidence>
<name>A0AAN5BYJ8_9BILA</name>
<gene>
    <name evidence="5" type="ORF">PMAYCL1PPCAC_00138</name>
</gene>
<feature type="transmembrane region" description="Helical" evidence="3">
    <location>
        <begin position="196"/>
        <end position="216"/>
    </location>
</feature>
<feature type="transmembrane region" description="Helical" evidence="3">
    <location>
        <begin position="330"/>
        <end position="350"/>
    </location>
</feature>
<feature type="coiled-coil region" evidence="2">
    <location>
        <begin position="454"/>
        <end position="481"/>
    </location>
</feature>
<dbReference type="SUPFAM" id="SSF103473">
    <property type="entry name" value="MFS general substrate transporter"/>
    <property type="match status" value="1"/>
</dbReference>
<dbReference type="Proteomes" id="UP001328107">
    <property type="component" value="Unassembled WGS sequence"/>
</dbReference>
<evidence type="ECO:0000256" key="2">
    <source>
        <dbReference type="SAM" id="Coils"/>
    </source>
</evidence>
<accession>A0AAN5BYJ8</accession>
<feature type="domain" description="Major facilitator superfamily (MFS) profile" evidence="4">
    <location>
        <begin position="29"/>
        <end position="448"/>
    </location>
</feature>
<dbReference type="InterPro" id="IPR020846">
    <property type="entry name" value="MFS_dom"/>
</dbReference>
<dbReference type="PROSITE" id="PS50850">
    <property type="entry name" value="MFS"/>
    <property type="match status" value="1"/>
</dbReference>
<dbReference type="EMBL" id="BTRK01000001">
    <property type="protein sequence ID" value="GMR29943.1"/>
    <property type="molecule type" value="Genomic_DNA"/>
</dbReference>
<feature type="transmembrane region" description="Helical" evidence="3">
    <location>
        <begin position="261"/>
        <end position="285"/>
    </location>
</feature>
<dbReference type="GO" id="GO:0016020">
    <property type="term" value="C:membrane"/>
    <property type="evidence" value="ECO:0007669"/>
    <property type="project" value="UniProtKB-SubCell"/>
</dbReference>
<evidence type="ECO:0000313" key="6">
    <source>
        <dbReference type="Proteomes" id="UP001328107"/>
    </source>
</evidence>
<reference evidence="6" key="1">
    <citation type="submission" date="2022-10" db="EMBL/GenBank/DDBJ databases">
        <title>Genome assembly of Pristionchus species.</title>
        <authorList>
            <person name="Yoshida K."/>
            <person name="Sommer R.J."/>
        </authorList>
    </citation>
    <scope>NUCLEOTIDE SEQUENCE [LARGE SCALE GENOMIC DNA]</scope>
    <source>
        <strain evidence="6">RS5460</strain>
    </source>
</reference>
<keyword evidence="2" id="KW-0175">Coiled coil</keyword>
<keyword evidence="3" id="KW-0472">Membrane</keyword>
<evidence type="ECO:0000313" key="5">
    <source>
        <dbReference type="EMBL" id="GMR29943.1"/>
    </source>
</evidence>
<keyword evidence="6" id="KW-1185">Reference proteome</keyword>
<comment type="subcellular location">
    <subcellularLocation>
        <location evidence="1">Membrane</location>
        <topology evidence="1">Multi-pass membrane protein</topology>
    </subcellularLocation>
</comment>
<feature type="transmembrane region" description="Helical" evidence="3">
    <location>
        <begin position="77"/>
        <end position="97"/>
    </location>
</feature>
<feature type="transmembrane region" description="Helical" evidence="3">
    <location>
        <begin position="164"/>
        <end position="184"/>
    </location>
</feature>
<dbReference type="Gene3D" id="1.20.1250.20">
    <property type="entry name" value="MFS general substrate transporter like domains"/>
    <property type="match status" value="2"/>
</dbReference>
<feature type="non-terminal residue" evidence="5">
    <location>
        <position position="1"/>
    </location>
</feature>
<dbReference type="AlphaFoldDB" id="A0AAN5BYJ8"/>
<dbReference type="Pfam" id="PF07690">
    <property type="entry name" value="MFS_1"/>
    <property type="match status" value="1"/>
</dbReference>
<evidence type="ECO:0000259" key="4">
    <source>
        <dbReference type="PROSITE" id="PS50850"/>
    </source>
</evidence>
<keyword evidence="3" id="KW-0812">Transmembrane</keyword>
<feature type="transmembrane region" description="Helical" evidence="3">
    <location>
        <begin position="104"/>
        <end position="124"/>
    </location>
</feature>
<dbReference type="PANTHER" id="PTHR45757:SF17">
    <property type="entry name" value="MAJOR FACILITATOR SUPERFAMILY (MFS) PROFILE DOMAIN-CONTAINING PROTEIN"/>
    <property type="match status" value="1"/>
</dbReference>
<dbReference type="GO" id="GO:0022857">
    <property type="term" value="F:transmembrane transporter activity"/>
    <property type="evidence" value="ECO:0007669"/>
    <property type="project" value="InterPro"/>
</dbReference>
<comment type="caution">
    <text evidence="5">The sequence shown here is derived from an EMBL/GenBank/DDBJ whole genome shotgun (WGS) entry which is preliminary data.</text>
</comment>
<feature type="transmembrane region" description="Helical" evidence="3">
    <location>
        <begin position="425"/>
        <end position="444"/>
    </location>
</feature>
<proteinExistence type="predicted"/>
<feature type="transmembrane region" description="Helical" evidence="3">
    <location>
        <begin position="356"/>
        <end position="374"/>
    </location>
</feature>
<feature type="transmembrane region" description="Helical" evidence="3">
    <location>
        <begin position="386"/>
        <end position="405"/>
    </location>
</feature>
<organism evidence="5 6">
    <name type="scientific">Pristionchus mayeri</name>
    <dbReference type="NCBI Taxonomy" id="1317129"/>
    <lineage>
        <taxon>Eukaryota</taxon>
        <taxon>Metazoa</taxon>
        <taxon>Ecdysozoa</taxon>
        <taxon>Nematoda</taxon>
        <taxon>Chromadorea</taxon>
        <taxon>Rhabditida</taxon>
        <taxon>Rhabditina</taxon>
        <taxon>Diplogasteromorpha</taxon>
        <taxon>Diplogasteroidea</taxon>
        <taxon>Neodiplogasteridae</taxon>
        <taxon>Pristionchus</taxon>
    </lineage>
</organism>
<keyword evidence="3" id="KW-1133">Transmembrane helix</keyword>
<dbReference type="InterPro" id="IPR036259">
    <property type="entry name" value="MFS_trans_sf"/>
</dbReference>
<dbReference type="InterPro" id="IPR011701">
    <property type="entry name" value="MFS"/>
</dbReference>
<sequence>AEVGMEVIVIDDRRTSCIPFRFVVIFVGLICLVALQANITVINLAFVCMSEDPSGLYDAGNGTFANRFVYTPTEKSYIISAVAVGTFIGAIVFNWLHAKFGARLPFFTAGLISAASTVAIPIMAEQSIEMLVVVRFIQGFAFAADFAAVGVICVRWAPLKETATFIGILMSFGAIAFTLTNPIVGAFCTSAWGWRAAFYAFGAVTTLLFLIFLVVYRDDPQKHPAVSHSELAVIEKDKTAEHLHRDGFVPYKDICMDRTVLVVWLNSMIEINTAVLLLTYAPIYFSKVLGFTIRETSYYASLGAVFHAAIKMSVGYLSDSMGCFSERAKMLFFNTIAAGVAAFTCAGIGFAPTRELGVFMLTLTASIMAANAGGFFKCGALVSRQYAHFVLATMQMMKCAAHIIGPSMVSFLTKSDGDASGWRHVFILNCVLMLIANFLFYPFATDKPAEFTKITKETRRLEIEERKLRKQEGKAEKVEMA</sequence>
<dbReference type="PANTHER" id="PTHR45757">
    <property type="entry name" value="PROTEIN CBG23364-RELATED"/>
    <property type="match status" value="1"/>
</dbReference>
<evidence type="ECO:0000256" key="3">
    <source>
        <dbReference type="SAM" id="Phobius"/>
    </source>
</evidence>
<protein>
    <recommendedName>
        <fullName evidence="4">Major facilitator superfamily (MFS) profile domain-containing protein</fullName>
    </recommendedName>
</protein>
<feature type="transmembrane region" description="Helical" evidence="3">
    <location>
        <begin position="22"/>
        <end position="46"/>
    </location>
</feature>